<accession>X7S750</accession>
<protein>
    <submittedName>
        <fullName evidence="2">Uncharacterized protein</fullName>
    </submittedName>
</protein>
<feature type="coiled-coil region" evidence="1">
    <location>
        <begin position="1"/>
        <end position="45"/>
    </location>
</feature>
<evidence type="ECO:0000313" key="2">
    <source>
        <dbReference type="EMBL" id="ETZ29558.1"/>
    </source>
</evidence>
<keyword evidence="1" id="KW-0175">Coiled coil</keyword>
<evidence type="ECO:0000256" key="1">
    <source>
        <dbReference type="SAM" id="Coils"/>
    </source>
</evidence>
<dbReference type="EMBL" id="JAOZ01000004">
    <property type="protein sequence ID" value="ETZ29558.1"/>
    <property type="molecule type" value="Genomic_DNA"/>
</dbReference>
<reference evidence="2" key="1">
    <citation type="submission" date="2014-01" db="EMBL/GenBank/DDBJ databases">
        <title>The Genome Sequence of Fusobacterium nucleatum 13_3C.</title>
        <authorList>
            <consortium name="The Broad Institute Genomics Platform"/>
            <person name="Earl A."/>
            <person name="Allen-Vercoe E."/>
            <person name="Daigneault M."/>
            <person name="Young S.K."/>
            <person name="Zeng Q."/>
            <person name="Gargeya S."/>
            <person name="Fitzgerald M."/>
            <person name="Abouelleil A."/>
            <person name="Alvarado L."/>
            <person name="Chapman S.B."/>
            <person name="Gainer-Dewar J."/>
            <person name="Goldberg J."/>
            <person name="Griggs A."/>
            <person name="Gujja S."/>
            <person name="Hansen M."/>
            <person name="Howarth C."/>
            <person name="Imamovic A."/>
            <person name="Ireland A."/>
            <person name="Larimer J."/>
            <person name="McCowan C."/>
            <person name="Murphy C."/>
            <person name="Pearson M."/>
            <person name="Poon T.W."/>
            <person name="Priest M."/>
            <person name="Roberts A."/>
            <person name="Saif S."/>
            <person name="Shea T."/>
            <person name="Sykes S."/>
            <person name="Wortman J."/>
            <person name="Nusbaum C."/>
            <person name="Birren B."/>
        </authorList>
    </citation>
    <scope>NUCLEOTIDE SEQUENCE [LARGE SCALE GENOMIC DNA]</scope>
    <source>
        <strain evidence="2">13_3C</strain>
    </source>
</reference>
<sequence>MSKKEELLKKAEELENKIKEEEKRVEIITIEIEKMKKKLHELRLMLN</sequence>
<organism evidence="2">
    <name type="scientific">Fusobacterium nucleatum 13_3C</name>
    <dbReference type="NCBI Taxonomy" id="1357398"/>
    <lineage>
        <taxon>Bacteria</taxon>
        <taxon>Fusobacteriati</taxon>
        <taxon>Fusobacteriota</taxon>
        <taxon>Fusobacteriia</taxon>
        <taxon>Fusobacteriales</taxon>
        <taxon>Fusobacteriaceae</taxon>
        <taxon>Fusobacterium</taxon>
    </lineage>
</organism>
<gene>
    <name evidence="2" type="ORF">HMPREF2085_00376</name>
</gene>
<proteinExistence type="predicted"/>
<name>X7S750_FUSNU</name>
<dbReference type="AlphaFoldDB" id="X7S750"/>
<dbReference type="PATRIC" id="fig|1357398.3.peg.363"/>
<dbReference type="HOGENOM" id="CLU_216826_0_0_0"/>
<comment type="caution">
    <text evidence="2">The sequence shown here is derived from an EMBL/GenBank/DDBJ whole genome shotgun (WGS) entry which is preliminary data.</text>
</comment>